<dbReference type="PANTHER" id="PTHR43808">
    <property type="entry name" value="ACETYLORNITHINE DEACETYLASE"/>
    <property type="match status" value="1"/>
</dbReference>
<comment type="cofactor">
    <cofactor evidence="1">
        <name>Zn(2+)</name>
        <dbReference type="ChEBI" id="CHEBI:29105"/>
    </cofactor>
</comment>
<dbReference type="Pfam" id="PF07687">
    <property type="entry name" value="M20_dimer"/>
    <property type="match status" value="1"/>
</dbReference>
<dbReference type="InterPro" id="IPR036264">
    <property type="entry name" value="Bact_exopeptidase_dim_dom"/>
</dbReference>
<accession>A0ABM8AKM7</accession>
<proteinExistence type="predicted"/>
<dbReference type="RefSeq" id="WP_264778218.1">
    <property type="nucleotide sequence ID" value="NZ_AP026562.1"/>
</dbReference>
<keyword evidence="2" id="KW-0479">Metal-binding</keyword>
<evidence type="ECO:0000313" key="6">
    <source>
        <dbReference type="EMBL" id="BDP44373.1"/>
    </source>
</evidence>
<evidence type="ECO:0000256" key="1">
    <source>
        <dbReference type="ARBA" id="ARBA00001947"/>
    </source>
</evidence>
<evidence type="ECO:0000256" key="4">
    <source>
        <dbReference type="ARBA" id="ARBA00022833"/>
    </source>
</evidence>
<dbReference type="InterPro" id="IPR050072">
    <property type="entry name" value="Peptidase_M20A"/>
</dbReference>
<dbReference type="Pfam" id="PF01546">
    <property type="entry name" value="Peptidase_M20"/>
    <property type="match status" value="1"/>
</dbReference>
<evidence type="ECO:0000313" key="7">
    <source>
        <dbReference type="Proteomes" id="UP001064971"/>
    </source>
</evidence>
<keyword evidence="7" id="KW-1185">Reference proteome</keyword>
<sequence length="382" mass="40181">MTDLARALVRLDTQAPLPGEAVAASFLEPYLRERGFAVTRQEVAPGRPNLIADLGTGTGGLILEGHTDVVSVGDPGGWTIPPFEGRIENGLLHGRGSADMKAGLAAAICAAVAVRQVMPDPPRPLRLAILCDEEGLMLGVKAFVRAGYTRGFAGAIICEPEENEVCLCQKGAMRVWVNFQGRMAHGAMPYAGVNPIPAAAAFVSGLAALEEDWRDARHDLLGEVYLTPTVFEASAGPGQNNVIPGACRVGLDIRTVPGVDHALLSGQVEDLLRAVLRDFAGISAALDIYEDRPATETALDAPVVQSVVRALELTGQPVRYGGVPGATDGTFLHAWAGLPIVTLGPGDRTIPHQVNEHVSLKAVVDATRIYAAAATLFLMRAA</sequence>
<keyword evidence="6" id="KW-0614">Plasmid</keyword>
<feature type="domain" description="Peptidase M20 dimerisation" evidence="5">
    <location>
        <begin position="169"/>
        <end position="277"/>
    </location>
</feature>
<name>A0ABM8AKM7_9DEIO</name>
<dbReference type="PROSITE" id="PS00759">
    <property type="entry name" value="ARGE_DAPE_CPG2_2"/>
    <property type="match status" value="1"/>
</dbReference>
<evidence type="ECO:0000256" key="3">
    <source>
        <dbReference type="ARBA" id="ARBA00022801"/>
    </source>
</evidence>
<dbReference type="Proteomes" id="UP001064971">
    <property type="component" value="Plasmid pDAETH-2"/>
</dbReference>
<organism evidence="6 7">
    <name type="scientific">Deinococcus aetherius</name>
    <dbReference type="NCBI Taxonomy" id="200252"/>
    <lineage>
        <taxon>Bacteria</taxon>
        <taxon>Thermotogati</taxon>
        <taxon>Deinococcota</taxon>
        <taxon>Deinococci</taxon>
        <taxon>Deinococcales</taxon>
        <taxon>Deinococcaceae</taxon>
        <taxon>Deinococcus</taxon>
    </lineage>
</organism>
<protein>
    <submittedName>
        <fullName evidence="6">Acetylornithine deacetylase</fullName>
    </submittedName>
</protein>
<reference evidence="6" key="1">
    <citation type="submission" date="2022-07" db="EMBL/GenBank/DDBJ databases">
        <title>Complete Genome Sequence of the Radioresistant Bacterium Deinococcus aetherius ST0316, Isolated from the Air Dust collected in Lower Stratosphere above Japan.</title>
        <authorList>
            <person name="Satoh K."/>
            <person name="Hagiwara K."/>
            <person name="Katsumata K."/>
            <person name="Kubo A."/>
            <person name="Yokobori S."/>
            <person name="Yamagishi A."/>
            <person name="Oono Y."/>
            <person name="Narumi I."/>
        </authorList>
    </citation>
    <scope>NUCLEOTIDE SEQUENCE</scope>
    <source>
        <strain evidence="6">ST0316</strain>
        <plasmid evidence="6">pDAETH-2</plasmid>
    </source>
</reference>
<keyword evidence="3" id="KW-0378">Hydrolase</keyword>
<geneLocation type="plasmid" evidence="6 7">
    <name>pDAETH-2</name>
</geneLocation>
<dbReference type="InterPro" id="IPR011650">
    <property type="entry name" value="Peptidase_M20_dimer"/>
</dbReference>
<dbReference type="EMBL" id="AP026562">
    <property type="protein sequence ID" value="BDP44373.1"/>
    <property type="molecule type" value="Genomic_DNA"/>
</dbReference>
<evidence type="ECO:0000256" key="2">
    <source>
        <dbReference type="ARBA" id="ARBA00022723"/>
    </source>
</evidence>
<gene>
    <name evidence="6" type="ORF">DAETH_43420</name>
</gene>
<dbReference type="SUPFAM" id="SSF55031">
    <property type="entry name" value="Bacterial exopeptidase dimerisation domain"/>
    <property type="match status" value="1"/>
</dbReference>
<evidence type="ECO:0000259" key="5">
    <source>
        <dbReference type="Pfam" id="PF07687"/>
    </source>
</evidence>
<dbReference type="Gene3D" id="3.30.70.360">
    <property type="match status" value="1"/>
</dbReference>
<keyword evidence="4" id="KW-0862">Zinc</keyword>
<dbReference type="InterPro" id="IPR002933">
    <property type="entry name" value="Peptidase_M20"/>
</dbReference>
<dbReference type="Gene3D" id="3.40.630.10">
    <property type="entry name" value="Zn peptidases"/>
    <property type="match status" value="2"/>
</dbReference>
<dbReference type="InterPro" id="IPR001261">
    <property type="entry name" value="ArgE/DapE_CS"/>
</dbReference>
<dbReference type="SUPFAM" id="SSF53187">
    <property type="entry name" value="Zn-dependent exopeptidases"/>
    <property type="match status" value="1"/>
</dbReference>